<dbReference type="PANTHER" id="PTHR11409">
    <property type="entry name" value="ADENOSINE DEAMINASE"/>
    <property type="match status" value="1"/>
</dbReference>
<keyword evidence="6" id="KW-0964">Secreted</keyword>
<evidence type="ECO:0000256" key="6">
    <source>
        <dbReference type="ARBA" id="ARBA00022525"/>
    </source>
</evidence>
<comment type="subcellular location">
    <subcellularLocation>
        <location evidence="2">Secreted</location>
    </subcellularLocation>
</comment>
<evidence type="ECO:0000259" key="12">
    <source>
        <dbReference type="Pfam" id="PF00962"/>
    </source>
</evidence>
<dbReference type="FunFam" id="3.20.20.140:FF:000017">
    <property type="entry name" value="Adenosine deaminase 2"/>
    <property type="match status" value="1"/>
</dbReference>
<evidence type="ECO:0000256" key="5">
    <source>
        <dbReference type="ARBA" id="ARBA00018099"/>
    </source>
</evidence>
<evidence type="ECO:0000256" key="1">
    <source>
        <dbReference type="ARBA" id="ARBA00001947"/>
    </source>
</evidence>
<reference evidence="14 15" key="1">
    <citation type="journal article" date="2021" name="BMC Biol.">
        <title>Horizontally acquired antibacterial genes associated with adaptive radiation of ladybird beetles.</title>
        <authorList>
            <person name="Li H.S."/>
            <person name="Tang X.F."/>
            <person name="Huang Y.H."/>
            <person name="Xu Z.Y."/>
            <person name="Chen M.L."/>
            <person name="Du X.Y."/>
            <person name="Qiu B.Y."/>
            <person name="Chen P.T."/>
            <person name="Zhang W."/>
            <person name="Slipinski A."/>
            <person name="Escalona H.E."/>
            <person name="Waterhouse R.M."/>
            <person name="Zwick A."/>
            <person name="Pang H."/>
        </authorList>
    </citation>
    <scope>NUCLEOTIDE SEQUENCE [LARGE SCALE GENOMIC DNA]</scope>
    <source>
        <strain evidence="14">SYSU2018</strain>
    </source>
</reference>
<dbReference type="InterPro" id="IPR006330">
    <property type="entry name" value="Ado/ade_deaminase"/>
</dbReference>
<keyword evidence="8 11" id="KW-0732">Signal</keyword>
<comment type="catalytic activity">
    <reaction evidence="10">
        <text>adenosine + H2O + H(+) = inosine + NH4(+)</text>
        <dbReference type="Rhea" id="RHEA:24408"/>
        <dbReference type="ChEBI" id="CHEBI:15377"/>
        <dbReference type="ChEBI" id="CHEBI:15378"/>
        <dbReference type="ChEBI" id="CHEBI:16335"/>
        <dbReference type="ChEBI" id="CHEBI:17596"/>
        <dbReference type="ChEBI" id="CHEBI:28938"/>
        <dbReference type="EC" id="3.5.4.4"/>
    </reaction>
</comment>
<evidence type="ECO:0000256" key="3">
    <source>
        <dbReference type="ARBA" id="ARBA00006083"/>
    </source>
</evidence>
<dbReference type="InterPro" id="IPR006331">
    <property type="entry name" value="ADGF"/>
</dbReference>
<dbReference type="NCBIfam" id="TIGR01431">
    <property type="entry name" value="adm_rel"/>
    <property type="match status" value="1"/>
</dbReference>
<dbReference type="EMBL" id="JABFTP020000165">
    <property type="protein sequence ID" value="KAL3284548.1"/>
    <property type="molecule type" value="Genomic_DNA"/>
</dbReference>
<dbReference type="InterPro" id="IPR013659">
    <property type="entry name" value="A_deaminase_N"/>
</dbReference>
<keyword evidence="9" id="KW-0378">Hydrolase</keyword>
<keyword evidence="7" id="KW-0479">Metal-binding</keyword>
<dbReference type="Gene3D" id="3.20.20.140">
    <property type="entry name" value="Metal-dependent hydrolases"/>
    <property type="match status" value="1"/>
</dbReference>
<feature type="signal peptide" evidence="11">
    <location>
        <begin position="1"/>
        <end position="17"/>
    </location>
</feature>
<feature type="domain" description="Adenosine/AMP deaminase N-terminal" evidence="13">
    <location>
        <begin position="21"/>
        <end position="95"/>
    </location>
</feature>
<feature type="domain" description="Adenosine deaminase" evidence="12">
    <location>
        <begin position="185"/>
        <end position="474"/>
    </location>
</feature>
<evidence type="ECO:0000256" key="10">
    <source>
        <dbReference type="ARBA" id="ARBA00047764"/>
    </source>
</evidence>
<dbReference type="GO" id="GO:0005576">
    <property type="term" value="C:extracellular region"/>
    <property type="evidence" value="ECO:0007669"/>
    <property type="project" value="UniProtKB-SubCell"/>
</dbReference>
<dbReference type="InterPro" id="IPR032466">
    <property type="entry name" value="Metal_Hydrolase"/>
</dbReference>
<dbReference type="GO" id="GO:0046872">
    <property type="term" value="F:metal ion binding"/>
    <property type="evidence" value="ECO:0007669"/>
    <property type="project" value="UniProtKB-KW"/>
</dbReference>
<feature type="chain" id="PRO_5044793568" description="Adenosine deaminase" evidence="11">
    <location>
        <begin position="18"/>
        <end position="496"/>
    </location>
</feature>
<evidence type="ECO:0000256" key="9">
    <source>
        <dbReference type="ARBA" id="ARBA00022801"/>
    </source>
</evidence>
<comment type="cofactor">
    <cofactor evidence="1">
        <name>Zn(2+)</name>
        <dbReference type="ChEBI" id="CHEBI:29105"/>
    </cofactor>
</comment>
<dbReference type="EC" id="3.5.4.4" evidence="4"/>
<evidence type="ECO:0000313" key="14">
    <source>
        <dbReference type="EMBL" id="KAL3284548.1"/>
    </source>
</evidence>
<dbReference type="InterPro" id="IPR001365">
    <property type="entry name" value="A_deaminase_dom"/>
</dbReference>
<sequence length="496" mass="57870">MNLSTTLVLLLLPTTFADNIFYMKARKALSGKDACHTLGVRRKLDTDEEKANEKFRQYKYEELDEGLIDNNKLLARQHFFRVENQISKSKVFNVIKMFPKAALLHGHGTALLSTKKLFQLINRFEDNLYICIENNNVKARYFTNPDKTCSWLLLKDWRDKNGTFDLYLKSHLSLIVDNPEETYRNQNEIWVKFEKIFSTLSGILNYKPVFEAYLYDVLQEFYDDNVMYLEVRSGLSMLYDLNEKSYDRFEVAKIMKAIVEKFKTTHKNFFGFKIIVSTHRNQENEGVRQRAQLALDLSNLHPNFIAGFDLVGYEDKGKPLSDYKDILLQYSGQLKYFFHAGETNWFGYPADHNLFDAILLNTTRIGHGFSALKHPEILRKIKDAKIPLEICPISNQVLMLVSDLRNHPANFYISKGIPIVIGSDDPSFWGAVALSHDWYYAFMAMSCRETDLRFLEKLAINSIIASALTHAEKIIFLNKWKEQWRFFIEDLIKLQL</sequence>
<evidence type="ECO:0000256" key="7">
    <source>
        <dbReference type="ARBA" id="ARBA00022723"/>
    </source>
</evidence>
<dbReference type="Proteomes" id="UP001516400">
    <property type="component" value="Unassembled WGS sequence"/>
</dbReference>
<protein>
    <recommendedName>
        <fullName evidence="5">Adenosine deaminase</fullName>
        <ecNumber evidence="4">3.5.4.4</ecNumber>
    </recommendedName>
</protein>
<comment type="caution">
    <text evidence="14">The sequence shown here is derived from an EMBL/GenBank/DDBJ whole genome shotgun (WGS) entry which is preliminary data.</text>
</comment>
<dbReference type="Pfam" id="PF08451">
    <property type="entry name" value="A_deaminase_N"/>
    <property type="match status" value="1"/>
</dbReference>
<evidence type="ECO:0000256" key="4">
    <source>
        <dbReference type="ARBA" id="ARBA00012784"/>
    </source>
</evidence>
<comment type="similarity">
    <text evidence="3">Belongs to the metallo-dependent hydrolases superfamily. Adenosine and AMP deaminases family. ADGF subfamily.</text>
</comment>
<evidence type="ECO:0000313" key="15">
    <source>
        <dbReference type="Proteomes" id="UP001516400"/>
    </source>
</evidence>
<name>A0ABD2P0R2_9CUCU</name>
<evidence type="ECO:0000256" key="2">
    <source>
        <dbReference type="ARBA" id="ARBA00004613"/>
    </source>
</evidence>
<proteinExistence type="inferred from homology"/>
<evidence type="ECO:0000256" key="8">
    <source>
        <dbReference type="ARBA" id="ARBA00022729"/>
    </source>
</evidence>
<organism evidence="14 15">
    <name type="scientific">Cryptolaemus montrouzieri</name>
    <dbReference type="NCBI Taxonomy" id="559131"/>
    <lineage>
        <taxon>Eukaryota</taxon>
        <taxon>Metazoa</taxon>
        <taxon>Ecdysozoa</taxon>
        <taxon>Arthropoda</taxon>
        <taxon>Hexapoda</taxon>
        <taxon>Insecta</taxon>
        <taxon>Pterygota</taxon>
        <taxon>Neoptera</taxon>
        <taxon>Endopterygota</taxon>
        <taxon>Coleoptera</taxon>
        <taxon>Polyphaga</taxon>
        <taxon>Cucujiformia</taxon>
        <taxon>Coccinelloidea</taxon>
        <taxon>Coccinellidae</taxon>
        <taxon>Scymninae</taxon>
        <taxon>Scymnini</taxon>
        <taxon>Cryptolaemus</taxon>
    </lineage>
</organism>
<keyword evidence="15" id="KW-1185">Reference proteome</keyword>
<evidence type="ECO:0000259" key="13">
    <source>
        <dbReference type="Pfam" id="PF08451"/>
    </source>
</evidence>
<dbReference type="Pfam" id="PF00962">
    <property type="entry name" value="A_deaminase"/>
    <property type="match status" value="1"/>
</dbReference>
<evidence type="ECO:0000256" key="11">
    <source>
        <dbReference type="SAM" id="SignalP"/>
    </source>
</evidence>
<dbReference type="GO" id="GO:0016787">
    <property type="term" value="F:hydrolase activity"/>
    <property type="evidence" value="ECO:0007669"/>
    <property type="project" value="UniProtKB-KW"/>
</dbReference>
<gene>
    <name evidence="14" type="ORF">HHI36_018705</name>
</gene>
<dbReference type="PANTHER" id="PTHR11409:SF39">
    <property type="entry name" value="ADENOSINE DEAMINASE 2"/>
    <property type="match status" value="1"/>
</dbReference>
<accession>A0ABD2P0R2</accession>
<dbReference type="SUPFAM" id="SSF51556">
    <property type="entry name" value="Metallo-dependent hydrolases"/>
    <property type="match status" value="1"/>
</dbReference>
<dbReference type="AlphaFoldDB" id="A0ABD2P0R2"/>